<evidence type="ECO:0000313" key="3">
    <source>
        <dbReference type="Proteomes" id="UP000192448"/>
    </source>
</evidence>
<dbReference type="Proteomes" id="UP000192448">
    <property type="component" value="Unassembled WGS sequence"/>
</dbReference>
<dbReference type="RefSeq" id="WP_083161947.1">
    <property type="nucleotide sequence ID" value="NZ_MVHF01000004.1"/>
</dbReference>
<comment type="caution">
    <text evidence="2">The sequence shown here is derived from an EMBL/GenBank/DDBJ whole genome shotgun (WGS) entry which is preliminary data.</text>
</comment>
<dbReference type="AlphaFoldDB" id="A0A1X0B6V5"/>
<dbReference type="Pfam" id="PF12728">
    <property type="entry name" value="HTH_17"/>
    <property type="match status" value="1"/>
</dbReference>
<proteinExistence type="predicted"/>
<gene>
    <name evidence="2" type="ORF">BST13_05560</name>
</gene>
<dbReference type="STRING" id="1927124.BST13_05560"/>
<evidence type="ECO:0000259" key="1">
    <source>
        <dbReference type="Pfam" id="PF12728"/>
    </source>
</evidence>
<accession>A0A1X0B6V5</accession>
<dbReference type="GO" id="GO:0003677">
    <property type="term" value="F:DNA binding"/>
    <property type="evidence" value="ECO:0007669"/>
    <property type="project" value="InterPro"/>
</dbReference>
<sequence length="64" mass="7402">MTARVEKLLLTIPETAEVLRVHKATIYRLFDRGELRWVQVGGRRLVRRSEVDRFIGEHEQGAAA</sequence>
<keyword evidence="3" id="KW-1185">Reference proteome</keyword>
<feature type="domain" description="Helix-turn-helix" evidence="1">
    <location>
        <begin position="9"/>
        <end position="57"/>
    </location>
</feature>
<dbReference type="NCBIfam" id="TIGR01764">
    <property type="entry name" value="excise"/>
    <property type="match status" value="1"/>
</dbReference>
<dbReference type="OrthoDB" id="4742319at2"/>
<dbReference type="SUPFAM" id="SSF46955">
    <property type="entry name" value="Putative DNA-binding domain"/>
    <property type="match status" value="1"/>
</dbReference>
<organism evidence="2 3">
    <name type="scientific">Mycobacterium aquaticum</name>
    <dbReference type="NCBI Taxonomy" id="1927124"/>
    <lineage>
        <taxon>Bacteria</taxon>
        <taxon>Bacillati</taxon>
        <taxon>Actinomycetota</taxon>
        <taxon>Actinomycetes</taxon>
        <taxon>Mycobacteriales</taxon>
        <taxon>Mycobacteriaceae</taxon>
        <taxon>Mycobacterium</taxon>
    </lineage>
</organism>
<dbReference type="EMBL" id="MVHF01000004">
    <property type="protein sequence ID" value="ORA38067.1"/>
    <property type="molecule type" value="Genomic_DNA"/>
</dbReference>
<protein>
    <recommendedName>
        <fullName evidence="1">Helix-turn-helix domain-containing protein</fullName>
    </recommendedName>
</protein>
<dbReference type="InterPro" id="IPR009061">
    <property type="entry name" value="DNA-bd_dom_put_sf"/>
</dbReference>
<evidence type="ECO:0000313" key="2">
    <source>
        <dbReference type="EMBL" id="ORA38067.1"/>
    </source>
</evidence>
<dbReference type="InterPro" id="IPR010093">
    <property type="entry name" value="SinI_DNA-bd"/>
</dbReference>
<name>A0A1X0B6V5_9MYCO</name>
<reference evidence="2 3" key="1">
    <citation type="submission" date="2017-02" db="EMBL/GenBank/DDBJ databases">
        <title>The new phylogeny of genus Mycobacterium.</title>
        <authorList>
            <person name="Tortoli E."/>
            <person name="Trovato A."/>
            <person name="Cirillo D.M."/>
        </authorList>
    </citation>
    <scope>NUCLEOTIDE SEQUENCE [LARGE SCALE GENOMIC DNA]</scope>
    <source>
        <strain evidence="2 3">RW6</strain>
    </source>
</reference>
<dbReference type="InterPro" id="IPR041657">
    <property type="entry name" value="HTH_17"/>
</dbReference>